<accession>A0A7W4YNT4</accession>
<evidence type="ECO:0000313" key="2">
    <source>
        <dbReference type="EMBL" id="MBB2976899.1"/>
    </source>
</evidence>
<dbReference type="Proteomes" id="UP000529310">
    <property type="component" value="Unassembled WGS sequence"/>
</dbReference>
<proteinExistence type="predicted"/>
<keyword evidence="3" id="KW-1185">Reference proteome</keyword>
<feature type="signal peptide" evidence="1">
    <location>
        <begin position="1"/>
        <end position="22"/>
    </location>
</feature>
<comment type="caution">
    <text evidence="2">The sequence shown here is derived from an EMBL/GenBank/DDBJ whole genome shotgun (WGS) entry which is preliminary data.</text>
</comment>
<evidence type="ECO:0008006" key="4">
    <source>
        <dbReference type="Google" id="ProtNLM"/>
    </source>
</evidence>
<evidence type="ECO:0000256" key="1">
    <source>
        <dbReference type="SAM" id="SignalP"/>
    </source>
</evidence>
<name>A0A7W4YNT4_9MICO</name>
<protein>
    <recommendedName>
        <fullName evidence="4">Lipoprotein</fullName>
    </recommendedName>
</protein>
<dbReference type="AlphaFoldDB" id="A0A7W4YNT4"/>
<reference evidence="2 3" key="1">
    <citation type="submission" date="2020-08" db="EMBL/GenBank/DDBJ databases">
        <title>Sequencing the genomes of 1000 actinobacteria strains.</title>
        <authorList>
            <person name="Klenk H.-P."/>
        </authorList>
    </citation>
    <scope>NUCLEOTIDE SEQUENCE [LARGE SCALE GENOMIC DNA]</scope>
    <source>
        <strain evidence="2 3">DSM 27099</strain>
    </source>
</reference>
<keyword evidence="1" id="KW-0732">Signal</keyword>
<feature type="chain" id="PRO_5039628476" description="Lipoprotein" evidence="1">
    <location>
        <begin position="23"/>
        <end position="237"/>
    </location>
</feature>
<organism evidence="2 3">
    <name type="scientific">Microbacterium endophyticum</name>
    <dbReference type="NCBI Taxonomy" id="1526412"/>
    <lineage>
        <taxon>Bacteria</taxon>
        <taxon>Bacillati</taxon>
        <taxon>Actinomycetota</taxon>
        <taxon>Actinomycetes</taxon>
        <taxon>Micrococcales</taxon>
        <taxon>Microbacteriaceae</taxon>
        <taxon>Microbacterium</taxon>
    </lineage>
</organism>
<dbReference type="RefSeq" id="WP_165140221.1">
    <property type="nucleotide sequence ID" value="NZ_CP049255.1"/>
</dbReference>
<gene>
    <name evidence="2" type="ORF">FHX49_002487</name>
</gene>
<sequence>MALRRTRLFGAALIIGTLALVAGCADIGANPEATGDAGVQVDVNATWLDDGRMIGMWTSGSSSCTPAVSDVALNDAGILEVNLEDADETQPCTADMASQVTLFDVPEGVDTSSDATLEVRGTDFFGTAEVAGVPGLAGPGTETDYAPSAGWVATYNNFIILTWGSSTCAPTVEKSAITGSFEVTVTFADPPADQMCTMDMAPRGTSAFAGGMKSGDAEVVLTGDSFDGIRVPILGSN</sequence>
<dbReference type="PROSITE" id="PS51257">
    <property type="entry name" value="PROKAR_LIPOPROTEIN"/>
    <property type="match status" value="1"/>
</dbReference>
<evidence type="ECO:0000313" key="3">
    <source>
        <dbReference type="Proteomes" id="UP000529310"/>
    </source>
</evidence>
<dbReference type="EMBL" id="JACHWQ010000009">
    <property type="protein sequence ID" value="MBB2976899.1"/>
    <property type="molecule type" value="Genomic_DNA"/>
</dbReference>